<gene>
    <name evidence="12" type="primary">LOC115179857</name>
</gene>
<accession>A0A674B706</accession>
<feature type="compositionally biased region" description="Polar residues" evidence="7">
    <location>
        <begin position="494"/>
        <end position="516"/>
    </location>
</feature>
<dbReference type="Pfam" id="PF25357">
    <property type="entry name" value="PH_S11IP"/>
    <property type="match status" value="1"/>
</dbReference>
<dbReference type="FunCoup" id="A0A674B706">
    <property type="interactions" value="1101"/>
</dbReference>
<feature type="domain" description="Serine/threonine-protein kinase 11-interacting protein PH" evidence="10">
    <location>
        <begin position="600"/>
        <end position="730"/>
    </location>
</feature>
<evidence type="ECO:0000256" key="7">
    <source>
        <dbReference type="SAM" id="MobiDB-lite"/>
    </source>
</evidence>
<feature type="region of interest" description="Disordered" evidence="7">
    <location>
        <begin position="811"/>
        <end position="876"/>
    </location>
</feature>
<dbReference type="OMA" id="MVKFGRQ"/>
<evidence type="ECO:0000313" key="12">
    <source>
        <dbReference type="Ensembl" id="ENSSTUP00000066651.1"/>
    </source>
</evidence>
<keyword evidence="4" id="KW-0963">Cytoplasm</keyword>
<evidence type="ECO:0000259" key="11">
    <source>
        <dbReference type="Pfam" id="PF25624"/>
    </source>
</evidence>
<name>A0A674B706_SALTR</name>
<evidence type="ECO:0000256" key="1">
    <source>
        <dbReference type="ARBA" id="ARBA00004496"/>
    </source>
</evidence>
<dbReference type="InterPro" id="IPR031782">
    <property type="entry name" value="LIP1_N"/>
</dbReference>
<dbReference type="InterPro" id="IPR057288">
    <property type="entry name" value="PH_PLEKHM2"/>
</dbReference>
<evidence type="ECO:0000256" key="4">
    <source>
        <dbReference type="ARBA" id="ARBA00022490"/>
    </source>
</evidence>
<proteinExistence type="inferred from homology"/>
<dbReference type="Gene3D" id="3.80.10.10">
    <property type="entry name" value="Ribonuclease Inhibitor"/>
    <property type="match status" value="1"/>
</dbReference>
<dbReference type="PANTHER" id="PTHR15454:SF69">
    <property type="entry name" value="SERINE_THREONINE-PROTEIN KINASE 11-INTERACTING PROTEIN"/>
    <property type="match status" value="1"/>
</dbReference>
<feature type="region of interest" description="Disordered" evidence="7">
    <location>
        <begin position="576"/>
        <end position="602"/>
    </location>
</feature>
<organism evidence="12 13">
    <name type="scientific">Salmo trutta</name>
    <name type="common">Brown trout</name>
    <dbReference type="NCBI Taxonomy" id="8032"/>
    <lineage>
        <taxon>Eukaryota</taxon>
        <taxon>Metazoa</taxon>
        <taxon>Chordata</taxon>
        <taxon>Craniata</taxon>
        <taxon>Vertebrata</taxon>
        <taxon>Euteleostomi</taxon>
        <taxon>Actinopterygii</taxon>
        <taxon>Neopterygii</taxon>
        <taxon>Teleostei</taxon>
        <taxon>Protacanthopterygii</taxon>
        <taxon>Salmoniformes</taxon>
        <taxon>Salmonidae</taxon>
        <taxon>Salmoninae</taxon>
        <taxon>Salmo</taxon>
    </lineage>
</organism>
<evidence type="ECO:0000259" key="10">
    <source>
        <dbReference type="Pfam" id="PF25357"/>
    </source>
</evidence>
<evidence type="ECO:0000256" key="6">
    <source>
        <dbReference type="ARBA" id="ARBA00022737"/>
    </source>
</evidence>
<keyword evidence="6" id="KW-0677">Repeat</keyword>
<evidence type="ECO:0000256" key="2">
    <source>
        <dbReference type="ARBA" id="ARBA00008771"/>
    </source>
</evidence>
<comment type="similarity">
    <text evidence="2">Belongs to the STK11IP family.</text>
</comment>
<dbReference type="InterPro" id="IPR001611">
    <property type="entry name" value="Leu-rich_rpt"/>
</dbReference>
<dbReference type="PROSITE" id="PS51450">
    <property type="entry name" value="LRR"/>
    <property type="match status" value="2"/>
</dbReference>
<feature type="compositionally biased region" description="Acidic residues" evidence="7">
    <location>
        <begin position="593"/>
        <end position="602"/>
    </location>
</feature>
<dbReference type="PANTHER" id="PTHR15454">
    <property type="entry name" value="NISCHARIN RELATED"/>
    <property type="match status" value="1"/>
</dbReference>
<feature type="domain" description="STK11-interacting protein C-terminal PH" evidence="11">
    <location>
        <begin position="1108"/>
        <end position="1257"/>
    </location>
</feature>
<dbReference type="GeneTree" id="ENSGT00940000158471"/>
<dbReference type="FunFam" id="3.80.10.10:FF:000658">
    <property type="entry name" value="Serine/threonine-protein kinase 11-interacting protein"/>
    <property type="match status" value="1"/>
</dbReference>
<dbReference type="GO" id="GO:0005737">
    <property type="term" value="C:cytoplasm"/>
    <property type="evidence" value="ECO:0007669"/>
    <property type="project" value="UniProtKB-SubCell"/>
</dbReference>
<dbReference type="Pfam" id="PF23142">
    <property type="entry name" value="PH_PLEKHM2"/>
    <property type="match status" value="1"/>
</dbReference>
<reference evidence="12" key="2">
    <citation type="submission" date="2025-09" db="UniProtKB">
        <authorList>
            <consortium name="Ensembl"/>
        </authorList>
    </citation>
    <scope>IDENTIFICATION</scope>
</reference>
<dbReference type="InParanoid" id="A0A674B706"/>
<dbReference type="AlphaFoldDB" id="A0A674B706"/>
<dbReference type="Pfam" id="PF15904">
    <property type="entry name" value="LIP1"/>
    <property type="match status" value="1"/>
</dbReference>
<keyword evidence="13" id="KW-1185">Reference proteome</keyword>
<dbReference type="InterPro" id="IPR057292">
    <property type="entry name" value="PH_S11IP"/>
</dbReference>
<dbReference type="Pfam" id="PF25624">
    <property type="entry name" value="PH_S11IP_C"/>
    <property type="match status" value="1"/>
</dbReference>
<evidence type="ECO:0000313" key="13">
    <source>
        <dbReference type="Proteomes" id="UP000472277"/>
    </source>
</evidence>
<dbReference type="InterPro" id="IPR057676">
    <property type="entry name" value="PH_S11IP_C"/>
</dbReference>
<comment type="subcellular location">
    <subcellularLocation>
        <location evidence="1">Cytoplasm</location>
    </subcellularLocation>
</comment>
<dbReference type="FunFam" id="3.80.10.10:FF:001219">
    <property type="entry name" value="Serine/threonine-protein kinase 11-interacting protein"/>
    <property type="match status" value="1"/>
</dbReference>
<feature type="compositionally biased region" description="Low complexity" evidence="7">
    <location>
        <begin position="397"/>
        <end position="408"/>
    </location>
</feature>
<feature type="region of interest" description="Disordered" evidence="7">
    <location>
        <begin position="382"/>
        <end position="425"/>
    </location>
</feature>
<evidence type="ECO:0000256" key="5">
    <source>
        <dbReference type="ARBA" id="ARBA00022614"/>
    </source>
</evidence>
<feature type="compositionally biased region" description="Basic residues" evidence="7">
    <location>
        <begin position="410"/>
        <end position="424"/>
    </location>
</feature>
<sequence>MRTGEASGWVEFCRVLPTAGLTDSSSDQWMAGCHSGQSTLVNSLATLLRNHGASVLDGSSTLTLQADSLQHLGRLFEQYLLSRTHQHGFLALPSHPADTASLLQLQFLFDVLQKTVSLKLINPPGSRLQSVVKIFPFKSLKSLELKRIPPHCLEDLRGVYSQLEVFTCSRSLSSLEELLSLCGGDLSSALPWLELHTLNFSYNAIVCLDESLSLLNVLKSLDLSHNKIQECADFLKPLSELEHLNLGYNNLQRAPTLGLSSRAKLLTLILRNNELETINGVEQLSSLQHLDLAYNLLLDHSQLAPLSMLHSLNMLNLKGNPLFFQKTHRTCTVRHLSPKAAYLRLRLDSSPLSSSELSVLPKPGQLIGQLQSQASPLVTRAPERGNQEVVSSGGGELSDSLSVSEVGVTRQRKKKAKSKVRVRRASISEPSDYDYEPRPQSSIQDIILPHQKEIERMDSFRDQLGEDWLRYQHHLEGAPIATLDKADRPAPPHLTNSLHATPSPTNNSPVQASPTTFKPPSPELEVPEDLPPPLLSSEPKEEASDWDADLETESTLQWPDHSLGHTESTLETTMAKGLGQGLEGPPATPTDTREEEEEEEDLGVDLCHPLLVGVLSSSSEEEEEEEEGLRSKNRAQCPVFLRVKPRHVLEVDMSRGQLQARLELDSLGRFTMSQVTWTEREVERTLPAVELHFRYISRERRRRRYVMLDDDPQEALQALTEVLSRVVEENERRVMEGRPSCVRLQCLRCGSEFTQRGGKEQEDGGRLRGWTGLEEQQQEEWKNKCREDGLGSTVICPECGSDHVVQLAGQSAPSTSTPVHTPVHGSPCQDGTDRHFTFNHRDTPLPSHPGNKDTTMEGPSSARASHYDSPAMKASTQDTIQTSTSMEDPTSFFSAKGSSFSLGETWEDQSCDRSLSQPASFYSTEGQSKGSLAGSYSYAVSATPPGPQYQHAEQASPGQLDLLSEDYEAVDHRLKLFLDVEVFEEEEELHSFLKVSTVKFGDPVEFPSFLVVSDQRIYFLEVTSDMEGQPCDWLQKRDSRGITELSYLEVGLGSQSIHMEFEDGPVAYTLLVQDSVRCKRFFSLFTGVVRELAAKLDSKLKSISTTRLNPQHHLWPLVCEDMQTDVEDGQLQFFYLLSFLHQEDSVTPLTVLATRETLYLLNEDHQWSKSLSHPSANENGEPCSGHVTVQETQPISCVSSVHLWSSDPCRMDIKLYDEIVKEEKTWSLHSDSAELMQGLLVWVRTQWENMFGVKLAITNLTLPA</sequence>
<dbReference type="Ensembl" id="ENSSTUT00000070672.1">
    <property type="protein sequence ID" value="ENSSTUP00000066651.1"/>
    <property type="gene ID" value="ENSSTUG00000029146.1"/>
</dbReference>
<dbReference type="SUPFAM" id="SSF52058">
    <property type="entry name" value="L domain-like"/>
    <property type="match status" value="1"/>
</dbReference>
<protein>
    <recommendedName>
        <fullName evidence="3">Serine/threonine-protein kinase 11-interacting protein</fullName>
    </recommendedName>
</protein>
<feature type="compositionally biased region" description="Basic and acidic residues" evidence="7">
    <location>
        <begin position="831"/>
        <end position="843"/>
    </location>
</feature>
<evidence type="ECO:0000259" key="9">
    <source>
        <dbReference type="Pfam" id="PF23142"/>
    </source>
</evidence>
<keyword evidence="5" id="KW-0433">Leucine-rich repeat</keyword>
<reference evidence="12" key="1">
    <citation type="submission" date="2025-08" db="UniProtKB">
        <authorList>
            <consortium name="Ensembl"/>
        </authorList>
    </citation>
    <scope>IDENTIFICATION</scope>
</reference>
<dbReference type="GO" id="GO:0008104">
    <property type="term" value="P:intracellular protein localization"/>
    <property type="evidence" value="ECO:0007669"/>
    <property type="project" value="TreeGrafter"/>
</dbReference>
<feature type="region of interest" description="Disordered" evidence="7">
    <location>
        <begin position="483"/>
        <end position="549"/>
    </location>
</feature>
<dbReference type="InterPro" id="IPR032675">
    <property type="entry name" value="LRR_dom_sf"/>
</dbReference>
<dbReference type="Proteomes" id="UP000472277">
    <property type="component" value="Chromosome 39"/>
</dbReference>
<evidence type="ECO:0000259" key="8">
    <source>
        <dbReference type="Pfam" id="PF15904"/>
    </source>
</evidence>
<feature type="domain" description="LKB1 serine/threonine kinase interacting protein 1 N-terminal" evidence="8">
    <location>
        <begin position="36"/>
        <end position="124"/>
    </location>
</feature>
<evidence type="ECO:0000256" key="3">
    <source>
        <dbReference type="ARBA" id="ARBA00020683"/>
    </source>
</evidence>
<feature type="domain" description="PLEKHM2 PH" evidence="9">
    <location>
        <begin position="969"/>
        <end position="1094"/>
    </location>
</feature>